<dbReference type="Proteomes" id="UP000180215">
    <property type="component" value="Unassembled WGS sequence"/>
</dbReference>
<organism evidence="2 3">
    <name type="scientific">Methylorubrum extorquens</name>
    <name type="common">Methylobacterium dichloromethanicum</name>
    <name type="synonym">Methylobacterium extorquens</name>
    <dbReference type="NCBI Taxonomy" id="408"/>
    <lineage>
        <taxon>Bacteria</taxon>
        <taxon>Pseudomonadati</taxon>
        <taxon>Pseudomonadota</taxon>
        <taxon>Alphaproteobacteria</taxon>
        <taxon>Hyphomicrobiales</taxon>
        <taxon>Methylobacteriaceae</taxon>
        <taxon>Methylorubrum</taxon>
    </lineage>
</organism>
<name>A0A1S1P0I8_METEX</name>
<evidence type="ECO:0000313" key="3">
    <source>
        <dbReference type="Proteomes" id="UP000180215"/>
    </source>
</evidence>
<evidence type="ECO:0000256" key="1">
    <source>
        <dbReference type="SAM" id="MobiDB-lite"/>
    </source>
</evidence>
<sequence length="128" mass="13452">MARAASALSPTTRRIRPALVLRNAHHRNTASAAPARNSTLTRNAAWTCGRSDQKPKGIAGSGGAEGWMKGFPRKKARPEPNSISAMPIATSLTRGKRQMKPCSRPKAPPARPATATPAHALPLSTAVA</sequence>
<accession>A0A1S1P0I8</accession>
<dbReference type="EMBL" id="MNAO01000431">
    <property type="protein sequence ID" value="OHV14801.1"/>
    <property type="molecule type" value="Genomic_DNA"/>
</dbReference>
<evidence type="ECO:0000313" key="2">
    <source>
        <dbReference type="EMBL" id="OHV14801.1"/>
    </source>
</evidence>
<protein>
    <submittedName>
        <fullName evidence="2">Uncharacterized protein</fullName>
    </submittedName>
</protein>
<feature type="compositionally biased region" description="Low complexity" evidence="1">
    <location>
        <begin position="112"/>
        <end position="128"/>
    </location>
</feature>
<comment type="caution">
    <text evidence="2">The sequence shown here is derived from an EMBL/GenBank/DDBJ whole genome shotgun (WGS) entry which is preliminary data.</text>
</comment>
<proteinExistence type="predicted"/>
<reference evidence="2 3" key="1">
    <citation type="submission" date="2016-10" db="EMBL/GenBank/DDBJ databases">
        <title>Draft genome sequence of Methylobacterium extorquens CP3, a seed endophyte of Crotalaria pumila with plant growth-promoting and metal tolerance properties.</title>
        <authorList>
            <person name="Sanchez-Lopez A.S."/>
            <person name="Van Hamme J.D."/>
            <person name="Thijs S."/>
            <person name="Mcammond B.M."/>
            <person name="Stevens V."/>
            <person name="Gonzalez-Chavez M.D.C."/>
            <person name="Vangronsveld J."/>
        </authorList>
    </citation>
    <scope>NUCLEOTIDE SEQUENCE [LARGE SCALE GENOMIC DNA]</scope>
    <source>
        <strain evidence="2 3">CP3</strain>
    </source>
</reference>
<gene>
    <name evidence="2" type="ORF">BK022_23750</name>
</gene>
<feature type="region of interest" description="Disordered" evidence="1">
    <location>
        <begin position="26"/>
        <end position="128"/>
    </location>
</feature>
<dbReference type="AlphaFoldDB" id="A0A1S1P0I8"/>